<sequence length="449" mass="48677">MKITIIGAGKVGFETARRLCEEGHDILVVDKDESKLARVEEQLDVMTLRGNGATAQVLRDPHVVDSDLLLAVTDSDEVNIIAGMTGKKLGIKKSIVRVRDPHYARDSSFSREDLGLDLIVNPELAAAREIVRMLTMALPVHTEPFGQGKVQMADITVDEGMVHFANKRIKDLDMPPSCLIVAISRRGDMIVPGGMDTVLPGDTLYILGLPSSIDNLVSKVKKRRQKKMHTVMILGGGRLAYYLADKLCSLGMSVKIIEQNYARCQELAERLPDALVLNGDGTDVDLLKREGIQETDGFVAVTGLDEENLLISLLAKQMGAKMVVAKVSRASYAPIVESLGVDAAVSPRLITASEIVRFIQGGRLLSLFMLLNGKAEVAELIVPSTSRIVGKPLAKCGLPRNVIVGAILREDKAIIPEGTEKILAEDRIVVFAMGHTLSTIEKLFDAGGK</sequence>
<dbReference type="RefSeq" id="WP_073239274.1">
    <property type="nucleotide sequence ID" value="NZ_FQUY01000014.1"/>
</dbReference>
<dbReference type="NCBIfam" id="NF007039">
    <property type="entry name" value="PRK09496.3-2"/>
    <property type="match status" value="1"/>
</dbReference>
<dbReference type="Proteomes" id="UP000184148">
    <property type="component" value="Unassembled WGS sequence"/>
</dbReference>
<evidence type="ECO:0000256" key="5">
    <source>
        <dbReference type="ARBA" id="ARBA00023027"/>
    </source>
</evidence>
<gene>
    <name evidence="9" type="ORF">SAMN02745133_02022</name>
</gene>
<dbReference type="PROSITE" id="PS51201">
    <property type="entry name" value="RCK_N"/>
    <property type="match status" value="2"/>
</dbReference>
<keyword evidence="6" id="KW-0406">Ion transport</keyword>
<dbReference type="Pfam" id="PF02254">
    <property type="entry name" value="TrkA_N"/>
    <property type="match status" value="2"/>
</dbReference>
<dbReference type="NCBIfam" id="NF007032">
    <property type="entry name" value="PRK09496.1-4"/>
    <property type="match status" value="1"/>
</dbReference>
<dbReference type="GO" id="GO:0005886">
    <property type="term" value="C:plasma membrane"/>
    <property type="evidence" value="ECO:0007669"/>
    <property type="project" value="InterPro"/>
</dbReference>
<dbReference type="Gene3D" id="3.30.70.1450">
    <property type="entry name" value="Regulator of K+ conductance, C-terminal domain"/>
    <property type="match status" value="2"/>
</dbReference>
<dbReference type="NCBIfam" id="NF007034">
    <property type="entry name" value="PRK09496.2-1"/>
    <property type="match status" value="1"/>
</dbReference>
<dbReference type="InterPro" id="IPR003148">
    <property type="entry name" value="RCK_N"/>
</dbReference>
<dbReference type="AlphaFoldDB" id="A0A1M4ZLR4"/>
<feature type="domain" description="RCK N-terminal" evidence="7">
    <location>
        <begin position="228"/>
        <end position="345"/>
    </location>
</feature>
<proteinExistence type="predicted"/>
<dbReference type="EMBL" id="FQUY01000014">
    <property type="protein sequence ID" value="SHF18944.1"/>
    <property type="molecule type" value="Genomic_DNA"/>
</dbReference>
<dbReference type="InterPro" id="IPR006036">
    <property type="entry name" value="K_uptake_TrkA"/>
</dbReference>
<reference evidence="10" key="1">
    <citation type="submission" date="2016-11" db="EMBL/GenBank/DDBJ databases">
        <authorList>
            <person name="Varghese N."/>
            <person name="Submissions S."/>
        </authorList>
    </citation>
    <scope>NUCLEOTIDE SEQUENCE [LARGE SCALE GENOMIC DNA]</scope>
    <source>
        <strain evidence="10">DSM 12395</strain>
    </source>
</reference>
<dbReference type="InterPro" id="IPR036721">
    <property type="entry name" value="RCK_C_sf"/>
</dbReference>
<keyword evidence="10" id="KW-1185">Reference proteome</keyword>
<feature type="domain" description="RCK C-terminal" evidence="8">
    <location>
        <begin position="140"/>
        <end position="222"/>
    </location>
</feature>
<protein>
    <recommendedName>
        <fullName evidence="1">Trk system potassium uptake protein TrkA</fullName>
    </recommendedName>
</protein>
<dbReference type="NCBIfam" id="NF007041">
    <property type="entry name" value="PRK09496.3-4"/>
    <property type="match status" value="1"/>
</dbReference>
<dbReference type="InterPro" id="IPR050721">
    <property type="entry name" value="Trk_Ktr_HKT_K-transport"/>
</dbReference>
<evidence type="ECO:0000313" key="10">
    <source>
        <dbReference type="Proteomes" id="UP000184148"/>
    </source>
</evidence>
<evidence type="ECO:0000256" key="4">
    <source>
        <dbReference type="ARBA" id="ARBA00022958"/>
    </source>
</evidence>
<dbReference type="GO" id="GO:0015079">
    <property type="term" value="F:potassium ion transmembrane transporter activity"/>
    <property type="evidence" value="ECO:0007669"/>
    <property type="project" value="InterPro"/>
</dbReference>
<dbReference type="OrthoDB" id="9775180at2"/>
<dbReference type="PROSITE" id="PS51202">
    <property type="entry name" value="RCK_C"/>
    <property type="match status" value="2"/>
</dbReference>
<evidence type="ECO:0000256" key="1">
    <source>
        <dbReference type="ARBA" id="ARBA00017378"/>
    </source>
</evidence>
<dbReference type="InterPro" id="IPR006037">
    <property type="entry name" value="RCK_C"/>
</dbReference>
<organism evidence="9 10">
    <name type="scientific">Desulforamulus putei DSM 12395</name>
    <dbReference type="NCBI Taxonomy" id="1121429"/>
    <lineage>
        <taxon>Bacteria</taxon>
        <taxon>Bacillati</taxon>
        <taxon>Bacillota</taxon>
        <taxon>Clostridia</taxon>
        <taxon>Eubacteriales</taxon>
        <taxon>Peptococcaceae</taxon>
        <taxon>Desulforamulus</taxon>
    </lineage>
</organism>
<keyword evidence="3" id="KW-0633">Potassium transport</keyword>
<keyword evidence="5" id="KW-0520">NAD</keyword>
<keyword evidence="2" id="KW-0813">Transport</keyword>
<dbReference type="STRING" id="1121429.SAMN02745133_02022"/>
<dbReference type="InterPro" id="IPR036291">
    <property type="entry name" value="NAD(P)-bd_dom_sf"/>
</dbReference>
<feature type="domain" description="RCK N-terminal" evidence="7">
    <location>
        <begin position="1"/>
        <end position="120"/>
    </location>
</feature>
<name>A0A1M4ZLR4_9FIRM</name>
<keyword evidence="4" id="KW-0630">Potassium</keyword>
<dbReference type="NCBIfam" id="NF007033">
    <property type="entry name" value="PRK09496.1-5"/>
    <property type="match status" value="1"/>
</dbReference>
<evidence type="ECO:0000259" key="8">
    <source>
        <dbReference type="PROSITE" id="PS51202"/>
    </source>
</evidence>
<evidence type="ECO:0000313" key="9">
    <source>
        <dbReference type="EMBL" id="SHF18944.1"/>
    </source>
</evidence>
<dbReference type="SUPFAM" id="SSF116726">
    <property type="entry name" value="TrkA C-terminal domain-like"/>
    <property type="match status" value="2"/>
</dbReference>
<dbReference type="Gene3D" id="3.40.50.720">
    <property type="entry name" value="NAD(P)-binding Rossmann-like Domain"/>
    <property type="match status" value="2"/>
</dbReference>
<dbReference type="NCBIfam" id="NF007031">
    <property type="entry name" value="PRK09496.1-2"/>
    <property type="match status" value="1"/>
</dbReference>
<dbReference type="SUPFAM" id="SSF51735">
    <property type="entry name" value="NAD(P)-binding Rossmann-fold domains"/>
    <property type="match status" value="2"/>
</dbReference>
<feature type="domain" description="RCK C-terminal" evidence="8">
    <location>
        <begin position="365"/>
        <end position="446"/>
    </location>
</feature>
<evidence type="ECO:0000256" key="6">
    <source>
        <dbReference type="ARBA" id="ARBA00023065"/>
    </source>
</evidence>
<dbReference type="PANTHER" id="PTHR43833">
    <property type="entry name" value="POTASSIUM CHANNEL PROTEIN 2-RELATED-RELATED"/>
    <property type="match status" value="1"/>
</dbReference>
<evidence type="ECO:0000256" key="3">
    <source>
        <dbReference type="ARBA" id="ARBA00022538"/>
    </source>
</evidence>
<evidence type="ECO:0000256" key="2">
    <source>
        <dbReference type="ARBA" id="ARBA00022448"/>
    </source>
</evidence>
<accession>A0A1M4ZLR4</accession>
<dbReference type="PRINTS" id="PR00335">
    <property type="entry name" value="KUPTAKETRKA"/>
</dbReference>
<evidence type="ECO:0000259" key="7">
    <source>
        <dbReference type="PROSITE" id="PS51201"/>
    </source>
</evidence>
<dbReference type="PANTHER" id="PTHR43833:SF5">
    <property type="entry name" value="TRK SYSTEM POTASSIUM UPTAKE PROTEIN TRKA"/>
    <property type="match status" value="1"/>
</dbReference>
<dbReference type="Pfam" id="PF02080">
    <property type="entry name" value="TrkA_C"/>
    <property type="match status" value="2"/>
</dbReference>